<comment type="caution">
    <text evidence="1">The sequence shown here is derived from an EMBL/GenBank/DDBJ whole genome shotgun (WGS) entry which is preliminary data.</text>
</comment>
<reference evidence="1" key="1">
    <citation type="journal article" date="2023" name="PhytoFront">
        <title>Draft Genome Resources of Seven Strains of Tilletia horrida, Causal Agent of Kernel Smut of Rice.</title>
        <authorList>
            <person name="Khanal S."/>
            <person name="Antony Babu S."/>
            <person name="Zhou X.G."/>
        </authorList>
    </citation>
    <scope>NUCLEOTIDE SEQUENCE</scope>
    <source>
        <strain evidence="1">TX6</strain>
    </source>
</reference>
<organism evidence="1 2">
    <name type="scientific">Tilletia horrida</name>
    <dbReference type="NCBI Taxonomy" id="155126"/>
    <lineage>
        <taxon>Eukaryota</taxon>
        <taxon>Fungi</taxon>
        <taxon>Dikarya</taxon>
        <taxon>Basidiomycota</taxon>
        <taxon>Ustilaginomycotina</taxon>
        <taxon>Exobasidiomycetes</taxon>
        <taxon>Tilletiales</taxon>
        <taxon>Tilletiaceae</taxon>
        <taxon>Tilletia</taxon>
    </lineage>
</organism>
<accession>A0AAN6GKM4</accession>
<gene>
    <name evidence="1" type="ORF">OC846_006665</name>
</gene>
<dbReference type="EMBL" id="JAPDMZ010000469">
    <property type="protein sequence ID" value="KAK0542681.1"/>
    <property type="molecule type" value="Genomic_DNA"/>
</dbReference>
<protein>
    <submittedName>
        <fullName evidence="1">Uncharacterized protein</fullName>
    </submittedName>
</protein>
<dbReference type="AlphaFoldDB" id="A0AAN6GKM4"/>
<sequence>MDSRYKASQVPLPDDIRQLSRLRSALELQIKQGRQAGEDVTDIVELHRMVRSLKRAAVSSWKGVPNRDDVFRSADPRQSNGATRKCMCRPKTWVRFASSSCSSSDLTPPIQPTTYSNPASSTRNGSVDLPLGWFDVSRQPMNLVRRFPPRCTNQSSLPQSCCARDTVVAPMSTLQPAPLPPQLTSSSACLQ</sequence>
<evidence type="ECO:0000313" key="1">
    <source>
        <dbReference type="EMBL" id="KAK0542681.1"/>
    </source>
</evidence>
<name>A0AAN6GKM4_9BASI</name>
<evidence type="ECO:0000313" key="2">
    <source>
        <dbReference type="Proteomes" id="UP001176517"/>
    </source>
</evidence>
<dbReference type="Proteomes" id="UP001176517">
    <property type="component" value="Unassembled WGS sequence"/>
</dbReference>
<proteinExistence type="predicted"/>
<keyword evidence="2" id="KW-1185">Reference proteome</keyword>